<comment type="caution">
    <text evidence="2">The sequence shown here is derived from an EMBL/GenBank/DDBJ whole genome shotgun (WGS) entry which is preliminary data.</text>
</comment>
<gene>
    <name evidence="2" type="ORF">Sjap_005226</name>
</gene>
<dbReference type="EMBL" id="JBBNAE010000002">
    <property type="protein sequence ID" value="KAK9145323.1"/>
    <property type="molecule type" value="Genomic_DNA"/>
</dbReference>
<name>A0AAP0K567_9MAGN</name>
<dbReference type="AlphaFoldDB" id="A0AAP0K567"/>
<evidence type="ECO:0000256" key="1">
    <source>
        <dbReference type="SAM" id="MobiDB-lite"/>
    </source>
</evidence>
<feature type="region of interest" description="Disordered" evidence="1">
    <location>
        <begin position="1"/>
        <end position="161"/>
    </location>
</feature>
<evidence type="ECO:0000313" key="2">
    <source>
        <dbReference type="EMBL" id="KAK9145323.1"/>
    </source>
</evidence>
<reference evidence="2 3" key="1">
    <citation type="submission" date="2024-01" db="EMBL/GenBank/DDBJ databases">
        <title>Genome assemblies of Stephania.</title>
        <authorList>
            <person name="Yang L."/>
        </authorList>
    </citation>
    <scope>NUCLEOTIDE SEQUENCE [LARGE SCALE GENOMIC DNA]</scope>
    <source>
        <strain evidence="2">QJT</strain>
        <tissue evidence="2">Leaf</tissue>
    </source>
</reference>
<feature type="compositionally biased region" description="Basic residues" evidence="1">
    <location>
        <begin position="140"/>
        <end position="161"/>
    </location>
</feature>
<feature type="compositionally biased region" description="Polar residues" evidence="1">
    <location>
        <begin position="7"/>
        <end position="16"/>
    </location>
</feature>
<keyword evidence="3" id="KW-1185">Reference proteome</keyword>
<dbReference type="Proteomes" id="UP001417504">
    <property type="component" value="Unassembled WGS sequence"/>
</dbReference>
<feature type="compositionally biased region" description="Basic and acidic residues" evidence="1">
    <location>
        <begin position="102"/>
        <end position="120"/>
    </location>
</feature>
<accession>A0AAP0K567</accession>
<protein>
    <submittedName>
        <fullName evidence="2">Uncharacterized protein</fullName>
    </submittedName>
</protein>
<evidence type="ECO:0000313" key="3">
    <source>
        <dbReference type="Proteomes" id="UP001417504"/>
    </source>
</evidence>
<feature type="compositionally biased region" description="Basic and acidic residues" evidence="1">
    <location>
        <begin position="130"/>
        <end position="139"/>
    </location>
</feature>
<proteinExistence type="predicted"/>
<feature type="compositionally biased region" description="Basic and acidic residues" evidence="1">
    <location>
        <begin position="34"/>
        <end position="56"/>
    </location>
</feature>
<organism evidence="2 3">
    <name type="scientific">Stephania japonica</name>
    <dbReference type="NCBI Taxonomy" id="461633"/>
    <lineage>
        <taxon>Eukaryota</taxon>
        <taxon>Viridiplantae</taxon>
        <taxon>Streptophyta</taxon>
        <taxon>Embryophyta</taxon>
        <taxon>Tracheophyta</taxon>
        <taxon>Spermatophyta</taxon>
        <taxon>Magnoliopsida</taxon>
        <taxon>Ranunculales</taxon>
        <taxon>Menispermaceae</taxon>
        <taxon>Menispermoideae</taxon>
        <taxon>Cissampelideae</taxon>
        <taxon>Stephania</taxon>
    </lineage>
</organism>
<sequence>MAENKESTPQPLSQTGECFEDPAKSPSNSPRSSTHKDVRKAGEAKRIEEVNKKTTEMGKPIGRRAQTASYRKSKEVRKVSLVKASSPKSSEEDREEMQDQSNEEKESEDKERMEVKPKVEKKVKKHMKKEMKVKMDLTKMKKKRNKVKMKKMKKIKMRRKM</sequence>